<dbReference type="AlphaFoldDB" id="A0AAV5TH38"/>
<feature type="compositionally biased region" description="Basic and acidic residues" evidence="1">
    <location>
        <begin position="1"/>
        <end position="15"/>
    </location>
</feature>
<evidence type="ECO:0000313" key="3">
    <source>
        <dbReference type="Proteomes" id="UP001432027"/>
    </source>
</evidence>
<dbReference type="Proteomes" id="UP001432027">
    <property type="component" value="Unassembled WGS sequence"/>
</dbReference>
<gene>
    <name evidence="2" type="ORF">PENTCL1PPCAC_15783</name>
</gene>
<keyword evidence="3" id="KW-1185">Reference proteome</keyword>
<dbReference type="EMBL" id="BTSX01000004">
    <property type="protein sequence ID" value="GMS93608.1"/>
    <property type="molecule type" value="Genomic_DNA"/>
</dbReference>
<protein>
    <submittedName>
        <fullName evidence="2">Uncharacterized protein</fullName>
    </submittedName>
</protein>
<proteinExistence type="predicted"/>
<accession>A0AAV5TH38</accession>
<comment type="caution">
    <text evidence="2">The sequence shown here is derived from an EMBL/GenBank/DDBJ whole genome shotgun (WGS) entry which is preliminary data.</text>
</comment>
<reference evidence="2" key="1">
    <citation type="submission" date="2023-10" db="EMBL/GenBank/DDBJ databases">
        <title>Genome assembly of Pristionchus species.</title>
        <authorList>
            <person name="Yoshida K."/>
            <person name="Sommer R.J."/>
        </authorList>
    </citation>
    <scope>NUCLEOTIDE SEQUENCE</scope>
    <source>
        <strain evidence="2">RS0144</strain>
    </source>
</reference>
<evidence type="ECO:0000256" key="1">
    <source>
        <dbReference type="SAM" id="MobiDB-lite"/>
    </source>
</evidence>
<organism evidence="2 3">
    <name type="scientific">Pristionchus entomophagus</name>
    <dbReference type="NCBI Taxonomy" id="358040"/>
    <lineage>
        <taxon>Eukaryota</taxon>
        <taxon>Metazoa</taxon>
        <taxon>Ecdysozoa</taxon>
        <taxon>Nematoda</taxon>
        <taxon>Chromadorea</taxon>
        <taxon>Rhabditida</taxon>
        <taxon>Rhabditina</taxon>
        <taxon>Diplogasteromorpha</taxon>
        <taxon>Diplogasteroidea</taxon>
        <taxon>Neodiplogasteridae</taxon>
        <taxon>Pristionchus</taxon>
    </lineage>
</organism>
<feature type="non-terminal residue" evidence="2">
    <location>
        <position position="1"/>
    </location>
</feature>
<feature type="region of interest" description="Disordered" evidence="1">
    <location>
        <begin position="1"/>
        <end position="49"/>
    </location>
</feature>
<name>A0AAV5TH38_9BILA</name>
<sequence>LTCPDRSETFSQRDSRNRRHHSDKRSSLRDEPSPPLRGARPHIPREFENRRERNLRGCVELRVSGRITHTLLLFQWMGFTRSRNELARSTF</sequence>
<evidence type="ECO:0000313" key="2">
    <source>
        <dbReference type="EMBL" id="GMS93608.1"/>
    </source>
</evidence>